<sequence>MKICNQIYTPSSAGANFQPLHSRQRGNGNATLRSGRTRVSSGRDREMETACEQKAGSGGFIPMARTTRSAAKRQRVAVVESALANVDVVSQLAAFLDAADLCQVKATCKALGSSNDDASVNGLSVTEEATRRIYEGASDEEKAMLPRHNNCWCDPTTSRVGEEGIGLVDEDCTTLGMLLDLDDGTLSVYQNGRRLGALKDELAGEYCWTAGFCGEGDVSIRRGYEITQVALADPDQLRHRLLHAQVLRLIPVWSRCAGRVTPVACPRAAHRAQRPGADL</sequence>
<dbReference type="AlphaFoldDB" id="K0S121"/>
<evidence type="ECO:0008006" key="4">
    <source>
        <dbReference type="Google" id="ProtNLM"/>
    </source>
</evidence>
<protein>
    <recommendedName>
        <fullName evidence="4">SPRY domain-containing protein</fullName>
    </recommendedName>
</protein>
<feature type="compositionally biased region" description="Polar residues" evidence="1">
    <location>
        <begin position="15"/>
        <end position="40"/>
    </location>
</feature>
<name>K0S121_THAOC</name>
<dbReference type="EMBL" id="AGNL01035346">
    <property type="protein sequence ID" value="EJK54746.1"/>
    <property type="molecule type" value="Genomic_DNA"/>
</dbReference>
<reference evidence="2 3" key="1">
    <citation type="journal article" date="2012" name="Genome Biol.">
        <title>Genome and low-iron response of an oceanic diatom adapted to chronic iron limitation.</title>
        <authorList>
            <person name="Lommer M."/>
            <person name="Specht M."/>
            <person name="Roy A.S."/>
            <person name="Kraemer L."/>
            <person name="Andreson R."/>
            <person name="Gutowska M.A."/>
            <person name="Wolf J."/>
            <person name="Bergner S.V."/>
            <person name="Schilhabel M.B."/>
            <person name="Klostermeier U.C."/>
            <person name="Beiko R.G."/>
            <person name="Rosenstiel P."/>
            <person name="Hippler M."/>
            <person name="Laroche J."/>
        </authorList>
    </citation>
    <scope>NUCLEOTIDE SEQUENCE [LARGE SCALE GENOMIC DNA]</scope>
    <source>
        <strain evidence="2 3">CCMP1005</strain>
    </source>
</reference>
<evidence type="ECO:0000313" key="3">
    <source>
        <dbReference type="Proteomes" id="UP000266841"/>
    </source>
</evidence>
<comment type="caution">
    <text evidence="2">The sequence shown here is derived from an EMBL/GenBank/DDBJ whole genome shotgun (WGS) entry which is preliminary data.</text>
</comment>
<feature type="region of interest" description="Disordered" evidence="1">
    <location>
        <begin position="15"/>
        <end position="46"/>
    </location>
</feature>
<dbReference type="Proteomes" id="UP000266841">
    <property type="component" value="Unassembled WGS sequence"/>
</dbReference>
<gene>
    <name evidence="2" type="ORF">THAOC_25601</name>
</gene>
<organism evidence="2 3">
    <name type="scientific">Thalassiosira oceanica</name>
    <name type="common">Marine diatom</name>
    <dbReference type="NCBI Taxonomy" id="159749"/>
    <lineage>
        <taxon>Eukaryota</taxon>
        <taxon>Sar</taxon>
        <taxon>Stramenopiles</taxon>
        <taxon>Ochrophyta</taxon>
        <taxon>Bacillariophyta</taxon>
        <taxon>Coscinodiscophyceae</taxon>
        <taxon>Thalassiosirophycidae</taxon>
        <taxon>Thalassiosirales</taxon>
        <taxon>Thalassiosiraceae</taxon>
        <taxon>Thalassiosira</taxon>
    </lineage>
</organism>
<evidence type="ECO:0000256" key="1">
    <source>
        <dbReference type="SAM" id="MobiDB-lite"/>
    </source>
</evidence>
<accession>K0S121</accession>
<evidence type="ECO:0000313" key="2">
    <source>
        <dbReference type="EMBL" id="EJK54746.1"/>
    </source>
</evidence>
<proteinExistence type="predicted"/>
<keyword evidence="3" id="KW-1185">Reference proteome</keyword>